<organism evidence="2 3">
    <name type="scientific">Streptomyces camelliae</name>
    <dbReference type="NCBI Taxonomy" id="3004093"/>
    <lineage>
        <taxon>Bacteria</taxon>
        <taxon>Bacillati</taxon>
        <taxon>Actinomycetota</taxon>
        <taxon>Actinomycetes</taxon>
        <taxon>Kitasatosporales</taxon>
        <taxon>Streptomycetaceae</taxon>
        <taxon>Streptomyces</taxon>
    </lineage>
</organism>
<dbReference type="Proteomes" id="UP001212326">
    <property type="component" value="Chromosome"/>
</dbReference>
<sequence>MSWDEWEQLKADAAARGGSARMQLNHLADPAGGGSSAVSSDRLKSDKKVWAKVGGDVKGLQDDIRKALGKLDDGQSGLGGGAGCESAAAQNELFHSWKKYVADVSGRCEGLGGLLERSGRDLSMSDADVRAELEKIKLKYQDTAAVGGQAKDK</sequence>
<evidence type="ECO:0000313" key="2">
    <source>
        <dbReference type="EMBL" id="WBO64424.1"/>
    </source>
</evidence>
<accession>A0ABY7P354</accession>
<dbReference type="EMBL" id="CP115300">
    <property type="protein sequence ID" value="WBO64424.1"/>
    <property type="molecule type" value="Genomic_DNA"/>
</dbReference>
<keyword evidence="3" id="KW-1185">Reference proteome</keyword>
<feature type="region of interest" description="Disordered" evidence="1">
    <location>
        <begin position="14"/>
        <end position="45"/>
    </location>
</feature>
<reference evidence="2 3" key="1">
    <citation type="submission" date="2022-12" db="EMBL/GenBank/DDBJ databases">
        <authorList>
            <person name="Mo P."/>
        </authorList>
    </citation>
    <scope>NUCLEOTIDE SEQUENCE [LARGE SCALE GENOMIC DNA]</scope>
    <source>
        <strain evidence="2 3">HUAS 2-6</strain>
    </source>
</reference>
<evidence type="ECO:0008006" key="4">
    <source>
        <dbReference type="Google" id="ProtNLM"/>
    </source>
</evidence>
<evidence type="ECO:0000313" key="3">
    <source>
        <dbReference type="Proteomes" id="UP001212326"/>
    </source>
</evidence>
<proteinExistence type="predicted"/>
<name>A0ABY7P354_9ACTN</name>
<evidence type="ECO:0000256" key="1">
    <source>
        <dbReference type="SAM" id="MobiDB-lite"/>
    </source>
</evidence>
<protein>
    <recommendedName>
        <fullName evidence="4">AG1 protein</fullName>
    </recommendedName>
</protein>
<gene>
    <name evidence="2" type="ORF">O1G22_17065</name>
</gene>
<dbReference type="RefSeq" id="WP_270082131.1">
    <property type="nucleotide sequence ID" value="NZ_CP115300.1"/>
</dbReference>